<gene>
    <name evidence="5" type="ORF">SAMN06297229_0406</name>
</gene>
<reference evidence="6" key="1">
    <citation type="submission" date="2017-04" db="EMBL/GenBank/DDBJ databases">
        <authorList>
            <person name="Varghese N."/>
            <person name="Submissions S."/>
        </authorList>
    </citation>
    <scope>NUCLEOTIDE SEQUENCE [LARGE SCALE GENOMIC DNA]</scope>
</reference>
<dbReference type="OrthoDB" id="9768004at2"/>
<evidence type="ECO:0000256" key="1">
    <source>
        <dbReference type="SAM" id="Coils"/>
    </source>
</evidence>
<dbReference type="Pfam" id="PF03781">
    <property type="entry name" value="FGE-sulfatase"/>
    <property type="match status" value="1"/>
</dbReference>
<name>A0A1Y6ECS9_9GAMM</name>
<dbReference type="RefSeq" id="WP_086433588.1">
    <property type="nucleotide sequence ID" value="NZ_FXWH01000001.1"/>
</dbReference>
<dbReference type="InterPro" id="IPR042095">
    <property type="entry name" value="SUMF_sf"/>
</dbReference>
<dbReference type="InterPro" id="IPR005532">
    <property type="entry name" value="SUMF_dom"/>
</dbReference>
<keyword evidence="1" id="KW-0175">Coiled coil</keyword>
<dbReference type="SUPFAM" id="SSF56436">
    <property type="entry name" value="C-type lectin-like"/>
    <property type="match status" value="1"/>
</dbReference>
<feature type="chain" id="PRO_5012418730" evidence="2">
    <location>
        <begin position="24"/>
        <end position="624"/>
    </location>
</feature>
<evidence type="ECO:0000256" key="2">
    <source>
        <dbReference type="SAM" id="SignalP"/>
    </source>
</evidence>
<dbReference type="InterPro" id="IPR016187">
    <property type="entry name" value="CTDL_fold"/>
</dbReference>
<accession>A0A1Y6ECS9</accession>
<dbReference type="Pfam" id="PF08308">
    <property type="entry name" value="PEGA"/>
    <property type="match status" value="1"/>
</dbReference>
<sequence length="624" mass="69743">MMRLARLALFVTTSLALSGTVVAQEATVEEISTNISTLQSQYENFSENVAGLEAEHRNLVEQLNSLRSRSDELERARLNALEEMNNRYRQLIDDPETDISTAQKAYQQAVLAHQRNKEDIKTQVQLVAAKKEEVENVRLSRHGLINQIEILKEKRTAARVDRVQREFNKTGTIEVSQSIVCDRQETIAQCENRGKLLAKQKASKQYLDQVFSELSESETARANQEKASPNIQILGSKTVSNGFSGQGNYGVKLSVELRGQLQENQACSLLNIDLRYCNLDSDVGKDKPAGDAEAIAYDESAMYRLTLRSNVYDDEVIIDGVSYGSTPLEVMLPAGEHDVEVTKFGFESFVRRLALKESTTVRAELERAAFAFTQGEKIQDVLYRNVRGPELVVVPSGSFKMGDLSGNGLPNEKPAGTQTIESSFGISEQEITVGLFRAFVDDTSYVTEAEKGNGCSVYVDGKPQRDSKLNWREPGFTQSDTSPVVCVSYNDSQEFVSWLSSRSGFKYNLPSERQWEYAARAGTETDYWWGPNIGSGRANCRSCGSDFSNQRTAPVGTFKRNAWGLFDTVGNVWEWTYSAESGEVLVRGGSWNFAPSLARVSTRMELPKEFRSNYIGFRVVRAQR</sequence>
<evidence type="ECO:0000313" key="6">
    <source>
        <dbReference type="Proteomes" id="UP000194450"/>
    </source>
</evidence>
<feature type="coiled-coil region" evidence="1">
    <location>
        <begin position="28"/>
        <end position="83"/>
    </location>
</feature>
<proteinExistence type="predicted"/>
<evidence type="ECO:0000259" key="3">
    <source>
        <dbReference type="Pfam" id="PF03781"/>
    </source>
</evidence>
<keyword evidence="6" id="KW-1185">Reference proteome</keyword>
<feature type="domain" description="PEGA" evidence="4">
    <location>
        <begin position="303"/>
        <end position="366"/>
    </location>
</feature>
<feature type="domain" description="Sulfatase-modifying factor enzyme-like" evidence="3">
    <location>
        <begin position="388"/>
        <end position="621"/>
    </location>
</feature>
<protein>
    <submittedName>
        <fullName evidence="5">Formylglycine-generating enzyme, required for sulfatase activity, contains SUMF1/FGE domain</fullName>
    </submittedName>
</protein>
<evidence type="ECO:0000313" key="5">
    <source>
        <dbReference type="EMBL" id="SMQ60364.1"/>
    </source>
</evidence>
<feature type="signal peptide" evidence="2">
    <location>
        <begin position="1"/>
        <end position="23"/>
    </location>
</feature>
<dbReference type="PANTHER" id="PTHR23150:SF19">
    <property type="entry name" value="FORMYLGLYCINE-GENERATING ENZYME"/>
    <property type="match status" value="1"/>
</dbReference>
<dbReference type="EMBL" id="FXWH01000001">
    <property type="protein sequence ID" value="SMQ60364.1"/>
    <property type="molecule type" value="Genomic_DNA"/>
</dbReference>
<dbReference type="Proteomes" id="UP000194450">
    <property type="component" value="Unassembled WGS sequence"/>
</dbReference>
<evidence type="ECO:0000259" key="4">
    <source>
        <dbReference type="Pfam" id="PF08308"/>
    </source>
</evidence>
<dbReference type="PANTHER" id="PTHR23150">
    <property type="entry name" value="SULFATASE MODIFYING FACTOR 1, 2"/>
    <property type="match status" value="1"/>
</dbReference>
<dbReference type="InterPro" id="IPR051043">
    <property type="entry name" value="Sulfatase_Mod_Factor_Kinase"/>
</dbReference>
<organism evidence="5 6">
    <name type="scientific">Pseudidiomarina planktonica</name>
    <dbReference type="NCBI Taxonomy" id="1323738"/>
    <lineage>
        <taxon>Bacteria</taxon>
        <taxon>Pseudomonadati</taxon>
        <taxon>Pseudomonadota</taxon>
        <taxon>Gammaproteobacteria</taxon>
        <taxon>Alteromonadales</taxon>
        <taxon>Idiomarinaceae</taxon>
        <taxon>Pseudidiomarina</taxon>
    </lineage>
</organism>
<dbReference type="AlphaFoldDB" id="A0A1Y6ECS9"/>
<dbReference type="Gene3D" id="3.90.1580.10">
    <property type="entry name" value="paralog of FGE (formylglycine-generating enzyme)"/>
    <property type="match status" value="1"/>
</dbReference>
<dbReference type="InterPro" id="IPR013229">
    <property type="entry name" value="PEGA"/>
</dbReference>
<keyword evidence="2" id="KW-0732">Signal</keyword>
<dbReference type="GO" id="GO:0120147">
    <property type="term" value="F:formylglycine-generating oxidase activity"/>
    <property type="evidence" value="ECO:0007669"/>
    <property type="project" value="TreeGrafter"/>
</dbReference>